<dbReference type="Pfam" id="PF00501">
    <property type="entry name" value="AMP-binding"/>
    <property type="match status" value="1"/>
</dbReference>
<evidence type="ECO:0000313" key="11">
    <source>
        <dbReference type="Proteomes" id="UP001418222"/>
    </source>
</evidence>
<evidence type="ECO:0000256" key="7">
    <source>
        <dbReference type="SAM" id="Phobius"/>
    </source>
</evidence>
<feature type="transmembrane region" description="Helical" evidence="7">
    <location>
        <begin position="243"/>
        <end position="266"/>
    </location>
</feature>
<dbReference type="GO" id="GO:0016207">
    <property type="term" value="F:4-coumarate-CoA ligase activity"/>
    <property type="evidence" value="ECO:0007669"/>
    <property type="project" value="UniProtKB-EC"/>
</dbReference>
<evidence type="ECO:0000256" key="1">
    <source>
        <dbReference type="ARBA" id="ARBA00006432"/>
    </source>
</evidence>
<dbReference type="InterPro" id="IPR000873">
    <property type="entry name" value="AMP-dep_synth/lig_dom"/>
</dbReference>
<keyword evidence="4" id="KW-0547">Nucleotide-binding</keyword>
<dbReference type="SUPFAM" id="SSF56801">
    <property type="entry name" value="Acetyl-CoA synthetase-like"/>
    <property type="match status" value="1"/>
</dbReference>
<comment type="catalytic activity">
    <reaction evidence="6">
        <text>(E)-4-coumarate + ATP + CoA = (E)-4-coumaroyl-CoA + AMP + diphosphate</text>
        <dbReference type="Rhea" id="RHEA:19641"/>
        <dbReference type="ChEBI" id="CHEBI:12876"/>
        <dbReference type="ChEBI" id="CHEBI:30616"/>
        <dbReference type="ChEBI" id="CHEBI:33019"/>
        <dbReference type="ChEBI" id="CHEBI:57287"/>
        <dbReference type="ChEBI" id="CHEBI:85008"/>
        <dbReference type="ChEBI" id="CHEBI:456215"/>
        <dbReference type="EC" id="6.2.1.12"/>
    </reaction>
    <physiologicalReaction direction="left-to-right" evidence="6">
        <dbReference type="Rhea" id="RHEA:19642"/>
    </physiologicalReaction>
</comment>
<dbReference type="FunFam" id="3.30.300.30:FF:000007">
    <property type="entry name" value="4-coumarate--CoA ligase 2"/>
    <property type="match status" value="1"/>
</dbReference>
<dbReference type="InterPro" id="IPR020845">
    <property type="entry name" value="AMP-binding_CS"/>
</dbReference>
<dbReference type="GO" id="GO:0005524">
    <property type="term" value="F:ATP binding"/>
    <property type="evidence" value="ECO:0007669"/>
    <property type="project" value="UniProtKB-KW"/>
</dbReference>
<evidence type="ECO:0000313" key="10">
    <source>
        <dbReference type="EMBL" id="KAK8944186.1"/>
    </source>
</evidence>
<dbReference type="GO" id="GO:0009698">
    <property type="term" value="P:phenylpropanoid metabolic process"/>
    <property type="evidence" value="ECO:0007669"/>
    <property type="project" value="UniProtKB-ARBA"/>
</dbReference>
<dbReference type="GO" id="GO:0006744">
    <property type="term" value="P:ubiquinone biosynthetic process"/>
    <property type="evidence" value="ECO:0007669"/>
    <property type="project" value="TreeGrafter"/>
</dbReference>
<reference evidence="10 11" key="1">
    <citation type="journal article" date="2022" name="Nat. Plants">
        <title>Genomes of leafy and leafless Platanthera orchids illuminate the evolution of mycoheterotrophy.</title>
        <authorList>
            <person name="Li M.H."/>
            <person name="Liu K.W."/>
            <person name="Li Z."/>
            <person name="Lu H.C."/>
            <person name="Ye Q.L."/>
            <person name="Zhang D."/>
            <person name="Wang J.Y."/>
            <person name="Li Y.F."/>
            <person name="Zhong Z.M."/>
            <person name="Liu X."/>
            <person name="Yu X."/>
            <person name="Liu D.K."/>
            <person name="Tu X.D."/>
            <person name="Liu B."/>
            <person name="Hao Y."/>
            <person name="Liao X.Y."/>
            <person name="Jiang Y.T."/>
            <person name="Sun W.H."/>
            <person name="Chen J."/>
            <person name="Chen Y.Q."/>
            <person name="Ai Y."/>
            <person name="Zhai J.W."/>
            <person name="Wu S.S."/>
            <person name="Zhou Z."/>
            <person name="Hsiao Y.Y."/>
            <person name="Wu W.L."/>
            <person name="Chen Y.Y."/>
            <person name="Lin Y.F."/>
            <person name="Hsu J.L."/>
            <person name="Li C.Y."/>
            <person name="Wang Z.W."/>
            <person name="Zhao X."/>
            <person name="Zhong W.Y."/>
            <person name="Ma X.K."/>
            <person name="Ma L."/>
            <person name="Huang J."/>
            <person name="Chen G.Z."/>
            <person name="Huang M.Z."/>
            <person name="Huang L."/>
            <person name="Peng D.H."/>
            <person name="Luo Y.B."/>
            <person name="Zou S.Q."/>
            <person name="Chen S.P."/>
            <person name="Lan S."/>
            <person name="Tsai W.C."/>
            <person name="Van de Peer Y."/>
            <person name="Liu Z.J."/>
        </authorList>
    </citation>
    <scope>NUCLEOTIDE SEQUENCE [LARGE SCALE GENOMIC DNA]</scope>
    <source>
        <tissue evidence="10">Leaf</tissue>
    </source>
</reference>
<protein>
    <recommendedName>
        <fullName evidence="2">4-coumarate--CoA ligase</fullName>
        <ecNumber evidence="2">6.2.1.12</ecNumber>
    </recommendedName>
</protein>
<dbReference type="FunFam" id="3.40.50.12780:FF:000003">
    <property type="entry name" value="Long-chain-fatty-acid--CoA ligase FadD"/>
    <property type="match status" value="1"/>
</dbReference>
<dbReference type="Pfam" id="PF13193">
    <property type="entry name" value="AMP-binding_C"/>
    <property type="match status" value="1"/>
</dbReference>
<evidence type="ECO:0000256" key="2">
    <source>
        <dbReference type="ARBA" id="ARBA00012959"/>
    </source>
</evidence>
<dbReference type="Gene3D" id="3.30.300.30">
    <property type="match status" value="1"/>
</dbReference>
<organism evidence="10 11">
    <name type="scientific">Platanthera zijinensis</name>
    <dbReference type="NCBI Taxonomy" id="2320716"/>
    <lineage>
        <taxon>Eukaryota</taxon>
        <taxon>Viridiplantae</taxon>
        <taxon>Streptophyta</taxon>
        <taxon>Embryophyta</taxon>
        <taxon>Tracheophyta</taxon>
        <taxon>Spermatophyta</taxon>
        <taxon>Magnoliopsida</taxon>
        <taxon>Liliopsida</taxon>
        <taxon>Asparagales</taxon>
        <taxon>Orchidaceae</taxon>
        <taxon>Orchidoideae</taxon>
        <taxon>Orchideae</taxon>
        <taxon>Orchidinae</taxon>
        <taxon>Platanthera</taxon>
    </lineage>
</organism>
<evidence type="ECO:0000256" key="3">
    <source>
        <dbReference type="ARBA" id="ARBA00022598"/>
    </source>
</evidence>
<feature type="domain" description="AMP-dependent synthetase/ligase" evidence="8">
    <location>
        <begin position="52"/>
        <end position="412"/>
    </location>
</feature>
<proteinExistence type="inferred from homology"/>
<keyword evidence="7" id="KW-1133">Transmembrane helix</keyword>
<dbReference type="GO" id="GO:0005777">
    <property type="term" value="C:peroxisome"/>
    <property type="evidence" value="ECO:0007669"/>
    <property type="project" value="TreeGrafter"/>
</dbReference>
<dbReference type="InterPro" id="IPR025110">
    <property type="entry name" value="AMP-bd_C"/>
</dbReference>
<evidence type="ECO:0000256" key="5">
    <source>
        <dbReference type="ARBA" id="ARBA00022840"/>
    </source>
</evidence>
<name>A0AAP0BMY1_9ASPA</name>
<dbReference type="PANTHER" id="PTHR24096">
    <property type="entry name" value="LONG-CHAIN-FATTY-ACID--COA LIGASE"/>
    <property type="match status" value="1"/>
</dbReference>
<evidence type="ECO:0000256" key="6">
    <source>
        <dbReference type="ARBA" id="ARBA00034252"/>
    </source>
</evidence>
<feature type="domain" description="AMP-binding enzyme C-terminal" evidence="9">
    <location>
        <begin position="464"/>
        <end position="538"/>
    </location>
</feature>
<dbReference type="EMBL" id="JBBWWQ010000006">
    <property type="protein sequence ID" value="KAK8944186.1"/>
    <property type="molecule type" value="Genomic_DNA"/>
</dbReference>
<gene>
    <name evidence="10" type="primary">4CLL6</name>
    <name evidence="10" type="ORF">KSP39_PZI008619</name>
</gene>
<sequence length="553" mass="60654">MEGAVSGRISIPISHPNWFSPETGIYSSRHSPRSLPQDAFLDLVTFLFSRPHRGEIALVDSVSGLSISYPDLRSMVERVASGLRDIGVCPGQAVLILLPNSVLLPVILLGVLSLGAVITTMNPLSNIKEIQKQMECLRLALVFSSSEKLASLGRFGVPTVAVPSDLSYDSAQYPVFHKIVSGNPRIDWKPAIRQSDTAAILFSSGTSGSSKGVMLSHGNLISMVELFVRFEASQYKKHSWEDVYLAAIPMFHVYGLSLFSIGLLSLGSTVVVMRRFDAQEAAKTIARYRVTHFPVVPPIMAALIRAKDAHGCDLRSLKQASSGAAPLSKQLIHEFLRTFPHVDFIQGYGMTESTAVGTRGFNTENCKKYTSVGLLAPNMEAKVVNWETGISMPPGKSGELWLRGPAIMKGYLNDEKGCESIIDKDGWFKTGDIVNFDQDGYLFILDRLKDTIKYKGFQIAPADLEFLLISHNEILDAAVTSACDEEAGEIPVAFVVRKPGSNLSSAEIMEFVAKQVAPYKRIRRVIFVQSIPKSPAGKTLRRVLRNSFCPSRI</sequence>
<comment type="similarity">
    <text evidence="1">Belongs to the ATP-dependent AMP-binding enzyme family.</text>
</comment>
<dbReference type="CDD" id="cd05904">
    <property type="entry name" value="4CL"/>
    <property type="match status" value="1"/>
</dbReference>
<comment type="caution">
    <text evidence="10">The sequence shown here is derived from an EMBL/GenBank/DDBJ whole genome shotgun (WGS) entry which is preliminary data.</text>
</comment>
<dbReference type="Proteomes" id="UP001418222">
    <property type="component" value="Unassembled WGS sequence"/>
</dbReference>
<dbReference type="PANTHER" id="PTHR24096:SF149">
    <property type="entry name" value="AMP-BINDING DOMAIN-CONTAINING PROTEIN-RELATED"/>
    <property type="match status" value="1"/>
</dbReference>
<evidence type="ECO:0000259" key="9">
    <source>
        <dbReference type="Pfam" id="PF13193"/>
    </source>
</evidence>
<keyword evidence="5" id="KW-0067">ATP-binding</keyword>
<dbReference type="GO" id="GO:0106290">
    <property type="term" value="F:trans-cinnamate-CoA ligase activity"/>
    <property type="evidence" value="ECO:0007669"/>
    <property type="project" value="UniProtKB-ARBA"/>
</dbReference>
<dbReference type="AlphaFoldDB" id="A0AAP0BMY1"/>
<accession>A0AAP0BMY1</accession>
<dbReference type="Gene3D" id="3.40.50.12780">
    <property type="entry name" value="N-terminal domain of ligase-like"/>
    <property type="match status" value="1"/>
</dbReference>
<dbReference type="InterPro" id="IPR045851">
    <property type="entry name" value="AMP-bd_C_sf"/>
</dbReference>
<keyword evidence="7" id="KW-0812">Transmembrane</keyword>
<dbReference type="EC" id="6.2.1.12" evidence="2"/>
<keyword evidence="7" id="KW-0472">Membrane</keyword>
<keyword evidence="3 10" id="KW-0436">Ligase</keyword>
<keyword evidence="11" id="KW-1185">Reference proteome</keyword>
<evidence type="ECO:0000259" key="8">
    <source>
        <dbReference type="Pfam" id="PF00501"/>
    </source>
</evidence>
<dbReference type="InterPro" id="IPR042099">
    <property type="entry name" value="ANL_N_sf"/>
</dbReference>
<feature type="transmembrane region" description="Helical" evidence="7">
    <location>
        <begin position="102"/>
        <end position="124"/>
    </location>
</feature>
<evidence type="ECO:0000256" key="4">
    <source>
        <dbReference type="ARBA" id="ARBA00022741"/>
    </source>
</evidence>
<dbReference type="PROSITE" id="PS00455">
    <property type="entry name" value="AMP_BINDING"/>
    <property type="match status" value="1"/>
</dbReference>